<keyword evidence="2" id="KW-0812">Transmembrane</keyword>
<dbReference type="EMBL" id="BAABAL010000017">
    <property type="protein sequence ID" value="GAA4018357.1"/>
    <property type="molecule type" value="Genomic_DNA"/>
</dbReference>
<evidence type="ECO:0000256" key="2">
    <source>
        <dbReference type="SAM" id="Phobius"/>
    </source>
</evidence>
<name>A0ABP7SZ57_9PSEU</name>
<feature type="transmembrane region" description="Helical" evidence="2">
    <location>
        <begin position="90"/>
        <end position="112"/>
    </location>
</feature>
<keyword evidence="2" id="KW-0472">Membrane</keyword>
<keyword evidence="4" id="KW-1185">Reference proteome</keyword>
<accession>A0ABP7SZ57</accession>
<evidence type="ECO:0008006" key="5">
    <source>
        <dbReference type="Google" id="ProtNLM"/>
    </source>
</evidence>
<evidence type="ECO:0000256" key="1">
    <source>
        <dbReference type="SAM" id="MobiDB-lite"/>
    </source>
</evidence>
<sequence length="202" mass="21564">MSRQFKPRARKLALLVHVLFGVAWIGFEVMVLILAITGVTTENPRVLHAAYVVLGEFGPALYAPFSFGTLVSGIVLSVGTHWGLVKHYWVVAKLAISVATLLGGNLVIAGLMRDAGERVLGADIDTLDASAVGSIQNSLLMNAIVVITLLVFATVLSYYKPWGKLRRAQAAPSGAAARRGNRPPRPQQRQTTLVGGTRPGTP</sequence>
<feature type="region of interest" description="Disordered" evidence="1">
    <location>
        <begin position="171"/>
        <end position="202"/>
    </location>
</feature>
<feature type="transmembrane region" description="Helical" evidence="2">
    <location>
        <begin position="12"/>
        <end position="39"/>
    </location>
</feature>
<evidence type="ECO:0000313" key="3">
    <source>
        <dbReference type="EMBL" id="GAA4018357.1"/>
    </source>
</evidence>
<protein>
    <recommendedName>
        <fullName evidence="5">DUF2269 family protein</fullName>
    </recommendedName>
</protein>
<comment type="caution">
    <text evidence="3">The sequence shown here is derived from an EMBL/GenBank/DDBJ whole genome shotgun (WGS) entry which is preliminary data.</text>
</comment>
<evidence type="ECO:0000313" key="4">
    <source>
        <dbReference type="Proteomes" id="UP001501747"/>
    </source>
</evidence>
<feature type="transmembrane region" description="Helical" evidence="2">
    <location>
        <begin position="59"/>
        <end position="78"/>
    </location>
</feature>
<feature type="transmembrane region" description="Helical" evidence="2">
    <location>
        <begin position="139"/>
        <end position="159"/>
    </location>
</feature>
<gene>
    <name evidence="3" type="ORF">GCM10022247_47340</name>
</gene>
<reference evidence="4" key="1">
    <citation type="journal article" date="2019" name="Int. J. Syst. Evol. Microbiol.">
        <title>The Global Catalogue of Microorganisms (GCM) 10K type strain sequencing project: providing services to taxonomists for standard genome sequencing and annotation.</title>
        <authorList>
            <consortium name="The Broad Institute Genomics Platform"/>
            <consortium name="The Broad Institute Genome Sequencing Center for Infectious Disease"/>
            <person name="Wu L."/>
            <person name="Ma J."/>
        </authorList>
    </citation>
    <scope>NUCLEOTIDE SEQUENCE [LARGE SCALE GENOMIC DNA]</scope>
    <source>
        <strain evidence="4">JCM 17342</strain>
    </source>
</reference>
<organism evidence="3 4">
    <name type="scientific">Allokutzneria multivorans</name>
    <dbReference type="NCBI Taxonomy" id="1142134"/>
    <lineage>
        <taxon>Bacteria</taxon>
        <taxon>Bacillati</taxon>
        <taxon>Actinomycetota</taxon>
        <taxon>Actinomycetes</taxon>
        <taxon>Pseudonocardiales</taxon>
        <taxon>Pseudonocardiaceae</taxon>
        <taxon>Allokutzneria</taxon>
    </lineage>
</organism>
<keyword evidence="2" id="KW-1133">Transmembrane helix</keyword>
<proteinExistence type="predicted"/>
<dbReference type="Proteomes" id="UP001501747">
    <property type="component" value="Unassembled WGS sequence"/>
</dbReference>
<dbReference type="RefSeq" id="WP_344878405.1">
    <property type="nucleotide sequence ID" value="NZ_BAABAL010000017.1"/>
</dbReference>